<gene>
    <name evidence="1" type="ORF">I2501_16035</name>
</gene>
<sequence length="146" mass="15975">MTPPTAIAPAFATAPPVFVPTYVPAPPRVASDAADQTLGLRFQRCTWCDSAQPRPALMCRVCRSESFRWEESQGMGQVVHSPAIARKPVSTPRLTMIQLDEGPLVDAWVLGGPQDQLWPGARVRFTDAEDASGRPVFELNELSWGD</sequence>
<reference evidence="1" key="1">
    <citation type="submission" date="2020-11" db="EMBL/GenBank/DDBJ databases">
        <title>Isolation and identification of active actinomycetes.</title>
        <authorList>
            <person name="Yu B."/>
        </authorList>
    </citation>
    <scope>NUCLEOTIDE SEQUENCE</scope>
    <source>
        <strain evidence="1">NEAU-YB345</strain>
    </source>
</reference>
<dbReference type="AlphaFoldDB" id="A0A931B377"/>
<accession>A0A931B377</accession>
<dbReference type="EMBL" id="JADPRT010000006">
    <property type="protein sequence ID" value="MBF9069534.1"/>
    <property type="molecule type" value="Genomic_DNA"/>
</dbReference>
<organism evidence="1 2">
    <name type="scientific">Streptacidiphilus fuscans</name>
    <dbReference type="NCBI Taxonomy" id="2789292"/>
    <lineage>
        <taxon>Bacteria</taxon>
        <taxon>Bacillati</taxon>
        <taxon>Actinomycetota</taxon>
        <taxon>Actinomycetes</taxon>
        <taxon>Kitasatosporales</taxon>
        <taxon>Streptomycetaceae</taxon>
        <taxon>Streptacidiphilus</taxon>
    </lineage>
</organism>
<dbReference type="Proteomes" id="UP000657385">
    <property type="component" value="Unassembled WGS sequence"/>
</dbReference>
<dbReference type="InterPro" id="IPR012340">
    <property type="entry name" value="NA-bd_OB-fold"/>
</dbReference>
<keyword evidence="2" id="KW-1185">Reference proteome</keyword>
<dbReference type="SUPFAM" id="SSF50249">
    <property type="entry name" value="Nucleic acid-binding proteins"/>
    <property type="match status" value="1"/>
</dbReference>
<dbReference type="RefSeq" id="WP_196194721.1">
    <property type="nucleotide sequence ID" value="NZ_JADPRT010000006.1"/>
</dbReference>
<evidence type="ECO:0000313" key="2">
    <source>
        <dbReference type="Proteomes" id="UP000657385"/>
    </source>
</evidence>
<proteinExistence type="predicted"/>
<evidence type="ECO:0000313" key="1">
    <source>
        <dbReference type="EMBL" id="MBF9069534.1"/>
    </source>
</evidence>
<protein>
    <recommendedName>
        <fullName evidence="3">DUF35 domain-containing protein</fullName>
    </recommendedName>
</protein>
<comment type="caution">
    <text evidence="1">The sequence shown here is derived from an EMBL/GenBank/DDBJ whole genome shotgun (WGS) entry which is preliminary data.</text>
</comment>
<evidence type="ECO:0008006" key="3">
    <source>
        <dbReference type="Google" id="ProtNLM"/>
    </source>
</evidence>
<name>A0A931B377_9ACTN</name>